<feature type="domain" description="PAC" evidence="7">
    <location>
        <begin position="205"/>
        <end position="257"/>
    </location>
</feature>
<name>A0ABU6A195_9FLAO</name>
<comment type="caution">
    <text evidence="8">The sequence shown here is derived from an EMBL/GenBank/DDBJ whole genome shotgun (WGS) entry which is preliminary data.</text>
</comment>
<dbReference type="SUPFAM" id="SSF55785">
    <property type="entry name" value="PYP-like sensor domain (PAS domain)"/>
    <property type="match status" value="2"/>
</dbReference>
<sequence>MLQNELFDNVIRDFNAGYWELHNDPDKEEWSQKFYESIGYVPEELDPSIDYFLENLIHQEDVEVFRDNFLNYKKNSVNFKQHIKILTKKGAYKLFRCATNDELPVNIKSEINLLFFFEIKLEPEHHTIAKDNFYYKETAQMTATGSWYVDFQKRKSYWDFETRRILEYPDDYIPSLKDSANYYAEDCQQQAADCFFNCAMAGTPFNTEIKMVTANKRVFWVRAIGKPVYNENKEIIGIRGVFQDIDDIKRKELRLQKSMDIIASQNSRLFNFAHIVSHNLRSHTSNLSLLVQLIEDIDNPEEKIELVNEVKQISYSLNTTIEHLNEIVAIHTNKDQEKKNIRFQDCLNVVLNGIGQMIALSKTKIEVDFKELEEIAYIPAYMESILLNLITNSIKYKHVDRDPIIQIKSYTEENNKYLKITDNGRGIDMKLFKDKVFGMYKTFHYNKDAVGIGLFLTKNQIESLNGTISVESEVDQGTTFIIEF</sequence>
<dbReference type="InterPro" id="IPR013655">
    <property type="entry name" value="PAS_fold_3"/>
</dbReference>
<evidence type="ECO:0000259" key="6">
    <source>
        <dbReference type="PROSITE" id="PS50109"/>
    </source>
</evidence>
<dbReference type="InterPro" id="IPR000014">
    <property type="entry name" value="PAS"/>
</dbReference>
<dbReference type="Pfam" id="PF02518">
    <property type="entry name" value="HATPase_c"/>
    <property type="match status" value="1"/>
</dbReference>
<dbReference type="SMART" id="SM00086">
    <property type="entry name" value="PAC"/>
    <property type="match status" value="1"/>
</dbReference>
<dbReference type="InterPro" id="IPR035965">
    <property type="entry name" value="PAS-like_dom_sf"/>
</dbReference>
<evidence type="ECO:0000313" key="9">
    <source>
        <dbReference type="Proteomes" id="UP001327027"/>
    </source>
</evidence>
<dbReference type="SMART" id="SM00387">
    <property type="entry name" value="HATPase_c"/>
    <property type="match status" value="1"/>
</dbReference>
<dbReference type="RefSeq" id="WP_324181877.1">
    <property type="nucleotide sequence ID" value="NZ_BAABAW010000011.1"/>
</dbReference>
<keyword evidence="9" id="KW-1185">Reference proteome</keyword>
<dbReference type="PANTHER" id="PTHR43304">
    <property type="entry name" value="PHYTOCHROME-LIKE PROTEIN CPH1"/>
    <property type="match status" value="1"/>
</dbReference>
<dbReference type="InterPro" id="IPR003594">
    <property type="entry name" value="HATPase_dom"/>
</dbReference>
<dbReference type="InterPro" id="IPR000700">
    <property type="entry name" value="PAS-assoc_C"/>
</dbReference>
<dbReference type="Pfam" id="PF08447">
    <property type="entry name" value="PAS_3"/>
    <property type="match status" value="2"/>
</dbReference>
<keyword evidence="5 8" id="KW-0418">Kinase</keyword>
<dbReference type="Gene3D" id="3.30.565.10">
    <property type="entry name" value="Histidine kinase-like ATPase, C-terminal domain"/>
    <property type="match status" value="1"/>
</dbReference>
<evidence type="ECO:0000259" key="7">
    <source>
        <dbReference type="PROSITE" id="PS50113"/>
    </source>
</evidence>
<dbReference type="EC" id="2.7.13.3" evidence="2"/>
<evidence type="ECO:0000256" key="1">
    <source>
        <dbReference type="ARBA" id="ARBA00000085"/>
    </source>
</evidence>
<evidence type="ECO:0000256" key="5">
    <source>
        <dbReference type="ARBA" id="ARBA00022777"/>
    </source>
</evidence>
<accession>A0ABU6A195</accession>
<dbReference type="InterPro" id="IPR005467">
    <property type="entry name" value="His_kinase_dom"/>
</dbReference>
<gene>
    <name evidence="8" type="ORF">U6A24_20435</name>
</gene>
<dbReference type="EMBL" id="JAYKLX010000010">
    <property type="protein sequence ID" value="MEB3347857.1"/>
    <property type="molecule type" value="Genomic_DNA"/>
</dbReference>
<protein>
    <recommendedName>
        <fullName evidence="2">histidine kinase</fullName>
        <ecNumber evidence="2">2.7.13.3</ecNumber>
    </recommendedName>
</protein>
<comment type="catalytic activity">
    <reaction evidence="1">
        <text>ATP + protein L-histidine = ADP + protein N-phospho-L-histidine.</text>
        <dbReference type="EC" id="2.7.13.3"/>
    </reaction>
</comment>
<dbReference type="GO" id="GO:0016301">
    <property type="term" value="F:kinase activity"/>
    <property type="evidence" value="ECO:0007669"/>
    <property type="project" value="UniProtKB-KW"/>
</dbReference>
<proteinExistence type="predicted"/>
<dbReference type="PRINTS" id="PR00344">
    <property type="entry name" value="BCTRLSENSOR"/>
</dbReference>
<dbReference type="InterPro" id="IPR004358">
    <property type="entry name" value="Sig_transdc_His_kin-like_C"/>
</dbReference>
<evidence type="ECO:0000313" key="8">
    <source>
        <dbReference type="EMBL" id="MEB3347857.1"/>
    </source>
</evidence>
<evidence type="ECO:0000256" key="2">
    <source>
        <dbReference type="ARBA" id="ARBA00012438"/>
    </source>
</evidence>
<dbReference type="PANTHER" id="PTHR43304:SF1">
    <property type="entry name" value="PAC DOMAIN-CONTAINING PROTEIN"/>
    <property type="match status" value="1"/>
</dbReference>
<dbReference type="CDD" id="cd00130">
    <property type="entry name" value="PAS"/>
    <property type="match status" value="1"/>
</dbReference>
<dbReference type="InterPro" id="IPR052162">
    <property type="entry name" value="Sensor_kinase/Photoreceptor"/>
</dbReference>
<organism evidence="8 9">
    <name type="scientific">Aquimarina gracilis</name>
    <dbReference type="NCBI Taxonomy" id="874422"/>
    <lineage>
        <taxon>Bacteria</taxon>
        <taxon>Pseudomonadati</taxon>
        <taxon>Bacteroidota</taxon>
        <taxon>Flavobacteriia</taxon>
        <taxon>Flavobacteriales</taxon>
        <taxon>Flavobacteriaceae</taxon>
        <taxon>Aquimarina</taxon>
    </lineage>
</organism>
<dbReference type="Proteomes" id="UP001327027">
    <property type="component" value="Unassembled WGS sequence"/>
</dbReference>
<dbReference type="PROSITE" id="PS50113">
    <property type="entry name" value="PAC"/>
    <property type="match status" value="1"/>
</dbReference>
<dbReference type="InterPro" id="IPR001610">
    <property type="entry name" value="PAC"/>
</dbReference>
<reference evidence="8 9" key="1">
    <citation type="journal article" date="2013" name="Int. J. Syst. Evol. Microbiol.">
        <title>Aquimarina gracilis sp. nov., isolated from the gut microflora of a mussel, Mytilus coruscus, and emended description of Aquimarina spongiae.</title>
        <authorList>
            <person name="Park S.C."/>
            <person name="Choe H.N."/>
            <person name="Baik K.S."/>
            <person name="Seong C.N."/>
        </authorList>
    </citation>
    <scope>NUCLEOTIDE SEQUENCE [LARGE SCALE GENOMIC DNA]</scope>
    <source>
        <strain evidence="8 9">PSC32</strain>
    </source>
</reference>
<dbReference type="SUPFAM" id="SSF55874">
    <property type="entry name" value="ATPase domain of HSP90 chaperone/DNA topoisomerase II/histidine kinase"/>
    <property type="match status" value="1"/>
</dbReference>
<dbReference type="Gene3D" id="3.30.450.20">
    <property type="entry name" value="PAS domain"/>
    <property type="match status" value="2"/>
</dbReference>
<dbReference type="PROSITE" id="PS50109">
    <property type="entry name" value="HIS_KIN"/>
    <property type="match status" value="1"/>
</dbReference>
<keyword evidence="3" id="KW-0597">Phosphoprotein</keyword>
<evidence type="ECO:0000256" key="3">
    <source>
        <dbReference type="ARBA" id="ARBA00022553"/>
    </source>
</evidence>
<dbReference type="InterPro" id="IPR036890">
    <property type="entry name" value="HATPase_C_sf"/>
</dbReference>
<evidence type="ECO:0000256" key="4">
    <source>
        <dbReference type="ARBA" id="ARBA00022679"/>
    </source>
</evidence>
<feature type="domain" description="Histidine kinase" evidence="6">
    <location>
        <begin position="275"/>
        <end position="484"/>
    </location>
</feature>
<keyword evidence="4" id="KW-0808">Transferase</keyword>